<dbReference type="AlphaFoldDB" id="E1YLV6"/>
<evidence type="ECO:0000256" key="4">
    <source>
        <dbReference type="SAM" id="Phobius"/>
    </source>
</evidence>
<dbReference type="PANTHER" id="PTHR10434">
    <property type="entry name" value="1-ACYL-SN-GLYCEROL-3-PHOSPHATE ACYLTRANSFERASE"/>
    <property type="match status" value="1"/>
</dbReference>
<accession>E1YLV6</accession>
<protein>
    <recommendedName>
        <fullName evidence="5">Phospholipid/glycerol acyltransferase domain-containing protein</fullName>
    </recommendedName>
</protein>
<dbReference type="SUPFAM" id="SSF69593">
    <property type="entry name" value="Glycerol-3-phosphate (1)-acyltransferase"/>
    <property type="match status" value="1"/>
</dbReference>
<keyword evidence="4" id="KW-0472">Membrane</keyword>
<keyword evidence="4" id="KW-1133">Transmembrane helix</keyword>
<reference evidence="6" key="1">
    <citation type="journal article" date="2011" name="Environ. Microbiol.">
        <title>Genomic insights into the metabolic potential of the polycyclic aromatic hydrocarbon degrading sulfate-reducing Deltaproteobacterium N47.</title>
        <authorList>
            <person name="Bergmann F."/>
            <person name="Selesi D."/>
            <person name="Weinmaier T."/>
            <person name="Tischler P."/>
            <person name="Rattei T."/>
            <person name="Meckenstock R.U."/>
        </authorList>
    </citation>
    <scope>NUCLEOTIDE SEQUENCE</scope>
</reference>
<dbReference type="CDD" id="cd07989">
    <property type="entry name" value="LPLAT_AGPAT-like"/>
    <property type="match status" value="1"/>
</dbReference>
<dbReference type="EMBL" id="FR695877">
    <property type="protein sequence ID" value="CBX31089.1"/>
    <property type="molecule type" value="Genomic_DNA"/>
</dbReference>
<evidence type="ECO:0000313" key="6">
    <source>
        <dbReference type="EMBL" id="CBX31089.1"/>
    </source>
</evidence>
<keyword evidence="2" id="KW-0808">Transferase</keyword>
<dbReference type="PANTHER" id="PTHR10434:SF66">
    <property type="entry name" value="PHOSPHOLIPID_GLYCEROL ACYLTRANSFERASE DOMAIN-CONTAINING PROTEIN"/>
    <property type="match status" value="1"/>
</dbReference>
<evidence type="ECO:0000256" key="3">
    <source>
        <dbReference type="ARBA" id="ARBA00023315"/>
    </source>
</evidence>
<keyword evidence="4" id="KW-0812">Transmembrane</keyword>
<dbReference type="Pfam" id="PF01553">
    <property type="entry name" value="Acyltransferase"/>
    <property type="match status" value="1"/>
</dbReference>
<keyword evidence="3" id="KW-0012">Acyltransferase</keyword>
<evidence type="ECO:0000256" key="1">
    <source>
        <dbReference type="ARBA" id="ARBA00005189"/>
    </source>
</evidence>
<sequence length="255" mass="29083">MKDFFKLFIFNLIFYSFFITFSAFGIPFLALIIAFQAPFISHRKAMKKFRRAIAWYGIGVCRILPFPFVRISYKDYETSINHPGPFIFICNHRSASDPFLMAYLPYDEVIQAVNIWPFKIPVLGFAAKCAGYLSVREMAFEDFVKKTIGHLNDGISIAAFPEGTRSADGSVGQFHSSIFRVALKSGYPIVPICITGNENIPARGTLLLKPGVIKIHKLHSITYDKYKDFSPYKLKNQIRSIMIDHIKIMESKRDA</sequence>
<organism evidence="6">
    <name type="scientific">uncultured Desulfobacterium sp</name>
    <dbReference type="NCBI Taxonomy" id="201089"/>
    <lineage>
        <taxon>Bacteria</taxon>
        <taxon>Pseudomonadati</taxon>
        <taxon>Thermodesulfobacteriota</taxon>
        <taxon>Desulfobacteria</taxon>
        <taxon>Desulfobacterales</taxon>
        <taxon>Desulfobacteriaceae</taxon>
        <taxon>Desulfobacterium</taxon>
        <taxon>environmental samples</taxon>
    </lineage>
</organism>
<dbReference type="InterPro" id="IPR002123">
    <property type="entry name" value="Plipid/glycerol_acylTrfase"/>
</dbReference>
<dbReference type="SMART" id="SM00563">
    <property type="entry name" value="PlsC"/>
    <property type="match status" value="1"/>
</dbReference>
<comment type="pathway">
    <text evidence="1">Lipid metabolism.</text>
</comment>
<evidence type="ECO:0000256" key="2">
    <source>
        <dbReference type="ARBA" id="ARBA00022679"/>
    </source>
</evidence>
<dbReference type="GO" id="GO:0006654">
    <property type="term" value="P:phosphatidic acid biosynthetic process"/>
    <property type="evidence" value="ECO:0007669"/>
    <property type="project" value="TreeGrafter"/>
</dbReference>
<dbReference type="GO" id="GO:0003841">
    <property type="term" value="F:1-acylglycerol-3-phosphate O-acyltransferase activity"/>
    <property type="evidence" value="ECO:0007669"/>
    <property type="project" value="TreeGrafter"/>
</dbReference>
<proteinExistence type="predicted"/>
<feature type="transmembrane region" description="Helical" evidence="4">
    <location>
        <begin position="12"/>
        <end position="40"/>
    </location>
</feature>
<gene>
    <name evidence="6" type="ORF">N47_E46010</name>
</gene>
<name>E1YLV6_9BACT</name>
<feature type="domain" description="Phospholipid/glycerol acyltransferase" evidence="5">
    <location>
        <begin position="86"/>
        <end position="197"/>
    </location>
</feature>
<evidence type="ECO:0000259" key="5">
    <source>
        <dbReference type="SMART" id="SM00563"/>
    </source>
</evidence>